<feature type="domain" description="Eukaryotic glycogen debranching enzyme N-terminal" evidence="1">
    <location>
        <begin position="2"/>
        <end position="69"/>
    </location>
</feature>
<feature type="non-terminal residue" evidence="3">
    <location>
        <position position="1"/>
    </location>
</feature>
<dbReference type="PANTHER" id="PTHR10569:SF2">
    <property type="entry name" value="GLYCOGEN DEBRANCHING ENZYME"/>
    <property type="match status" value="1"/>
</dbReference>
<evidence type="ECO:0000259" key="2">
    <source>
        <dbReference type="Pfam" id="PF14701"/>
    </source>
</evidence>
<dbReference type="Proteomes" id="UP000663868">
    <property type="component" value="Unassembled WGS sequence"/>
</dbReference>
<dbReference type="GO" id="GO:0005980">
    <property type="term" value="P:glycogen catabolic process"/>
    <property type="evidence" value="ECO:0007669"/>
    <property type="project" value="InterPro"/>
</dbReference>
<dbReference type="InterPro" id="IPR010401">
    <property type="entry name" value="AGL/Gdb1"/>
</dbReference>
<dbReference type="PANTHER" id="PTHR10569">
    <property type="entry name" value="GLYCOGEN DEBRANCHING ENZYME"/>
    <property type="match status" value="1"/>
</dbReference>
<dbReference type="InterPro" id="IPR032792">
    <property type="entry name" value="AGL_glucanoTrfase"/>
</dbReference>
<dbReference type="AlphaFoldDB" id="A0A820QKV1"/>
<feature type="non-terminal residue" evidence="3">
    <location>
        <position position="142"/>
    </location>
</feature>
<dbReference type="Pfam" id="PF14701">
    <property type="entry name" value="hDGE_amylase"/>
    <property type="match status" value="1"/>
</dbReference>
<protein>
    <submittedName>
        <fullName evidence="3">Uncharacterized protein</fullName>
    </submittedName>
</protein>
<dbReference type="InterPro" id="IPR029436">
    <property type="entry name" value="AGL_euk_N"/>
</dbReference>
<dbReference type="SUPFAM" id="SSF51445">
    <property type="entry name" value="(Trans)glycosidases"/>
    <property type="match status" value="1"/>
</dbReference>
<accession>A0A820QKV1</accession>
<reference evidence="3" key="1">
    <citation type="submission" date="2021-02" db="EMBL/GenBank/DDBJ databases">
        <authorList>
            <person name="Nowell W R."/>
        </authorList>
    </citation>
    <scope>NUCLEOTIDE SEQUENCE</scope>
</reference>
<dbReference type="InterPro" id="IPR017853">
    <property type="entry name" value="GH"/>
</dbReference>
<evidence type="ECO:0000313" key="4">
    <source>
        <dbReference type="Proteomes" id="UP000663868"/>
    </source>
</evidence>
<proteinExistence type="predicted"/>
<organism evidence="3 4">
    <name type="scientific">Adineta steineri</name>
    <dbReference type="NCBI Taxonomy" id="433720"/>
    <lineage>
        <taxon>Eukaryota</taxon>
        <taxon>Metazoa</taxon>
        <taxon>Spiralia</taxon>
        <taxon>Gnathifera</taxon>
        <taxon>Rotifera</taxon>
        <taxon>Eurotatoria</taxon>
        <taxon>Bdelloidea</taxon>
        <taxon>Adinetida</taxon>
        <taxon>Adinetidae</taxon>
        <taxon>Adineta</taxon>
    </lineage>
</organism>
<gene>
    <name evidence="3" type="ORF">KXQ929_LOCUS52475</name>
</gene>
<dbReference type="EMBL" id="CAJOBB010027840">
    <property type="protein sequence ID" value="CAF4425795.1"/>
    <property type="molecule type" value="Genomic_DNA"/>
</dbReference>
<dbReference type="Pfam" id="PF14699">
    <property type="entry name" value="hGDE_N"/>
    <property type="match status" value="1"/>
</dbReference>
<dbReference type="GO" id="GO:0004134">
    <property type="term" value="F:4-alpha-glucanotransferase activity"/>
    <property type="evidence" value="ECO:0007669"/>
    <property type="project" value="InterPro"/>
</dbReference>
<comment type="caution">
    <text evidence="3">The sequence shown here is derived from an EMBL/GenBank/DDBJ whole genome shotgun (WGS) entry which is preliminary data.</text>
</comment>
<sequence length="142" mass="16568">NDEFQRLNYKELKWICPSNGKCDDSNRYIYIQFKKSGTFHYYFTIDGTTYKENINGEGYFQIEPYLVLNDSNNEILEEDCITCQTVLSKCLGPLSEWLSRLEVTYHSGYNMIHLTPIQLLSNISNSSYAIKDHHKLNSIFNG</sequence>
<evidence type="ECO:0000259" key="1">
    <source>
        <dbReference type="Pfam" id="PF14699"/>
    </source>
</evidence>
<feature type="domain" description="Glycogen debranching enzyme glucanotransferase" evidence="2">
    <location>
        <begin position="76"/>
        <end position="138"/>
    </location>
</feature>
<name>A0A820QKV1_9BILA</name>
<dbReference type="GO" id="GO:0004135">
    <property type="term" value="F:amylo-alpha-1,6-glucosidase activity"/>
    <property type="evidence" value="ECO:0007669"/>
    <property type="project" value="InterPro"/>
</dbReference>
<evidence type="ECO:0000313" key="3">
    <source>
        <dbReference type="EMBL" id="CAF4425795.1"/>
    </source>
</evidence>